<dbReference type="InterPro" id="IPR050291">
    <property type="entry name" value="CDF_Transporter"/>
</dbReference>
<feature type="domain" description="Cation efflux protein transmembrane" evidence="7">
    <location>
        <begin position="7"/>
        <end position="209"/>
    </location>
</feature>
<feature type="transmembrane region" description="Helical" evidence="6">
    <location>
        <begin position="150"/>
        <end position="169"/>
    </location>
</feature>
<evidence type="ECO:0000256" key="1">
    <source>
        <dbReference type="ARBA" id="ARBA00004141"/>
    </source>
</evidence>
<evidence type="ECO:0000313" key="8">
    <source>
        <dbReference type="EMBL" id="GAA6167033.1"/>
    </source>
</evidence>
<gene>
    <name evidence="8" type="ORF">NBRC116591_08430</name>
</gene>
<keyword evidence="9" id="KW-1185">Reference proteome</keyword>
<proteinExistence type="predicted"/>
<dbReference type="PANTHER" id="PTHR43840:SF15">
    <property type="entry name" value="MITOCHONDRIAL METAL TRANSPORTER 1-RELATED"/>
    <property type="match status" value="1"/>
</dbReference>
<keyword evidence="5 6" id="KW-0472">Membrane</keyword>
<evidence type="ECO:0000259" key="7">
    <source>
        <dbReference type="Pfam" id="PF01545"/>
    </source>
</evidence>
<evidence type="ECO:0000256" key="2">
    <source>
        <dbReference type="ARBA" id="ARBA00022448"/>
    </source>
</evidence>
<dbReference type="Pfam" id="PF01545">
    <property type="entry name" value="Cation_efflux"/>
    <property type="match status" value="1"/>
</dbReference>
<feature type="transmembrane region" description="Helical" evidence="6">
    <location>
        <begin position="184"/>
        <end position="202"/>
    </location>
</feature>
<dbReference type="Gene3D" id="1.20.1510.10">
    <property type="entry name" value="Cation efflux protein transmembrane domain"/>
    <property type="match status" value="1"/>
</dbReference>
<dbReference type="EMBL" id="BAABWN010000002">
    <property type="protein sequence ID" value="GAA6167033.1"/>
    <property type="molecule type" value="Genomic_DNA"/>
</dbReference>
<evidence type="ECO:0000256" key="6">
    <source>
        <dbReference type="SAM" id="Phobius"/>
    </source>
</evidence>
<dbReference type="InterPro" id="IPR058533">
    <property type="entry name" value="Cation_efflux_TM"/>
</dbReference>
<evidence type="ECO:0000313" key="9">
    <source>
        <dbReference type="Proteomes" id="UP001465153"/>
    </source>
</evidence>
<feature type="transmembrane region" description="Helical" evidence="6">
    <location>
        <begin position="39"/>
        <end position="58"/>
    </location>
</feature>
<reference evidence="8 9" key="1">
    <citation type="submission" date="2024-04" db="EMBL/GenBank/DDBJ databases">
        <title>Draft genome sequence of Sessilibacter corallicola NBRC 116591.</title>
        <authorList>
            <person name="Miyakawa T."/>
            <person name="Kusuya Y."/>
            <person name="Miura T."/>
        </authorList>
    </citation>
    <scope>NUCLEOTIDE SEQUENCE [LARGE SCALE GENOMIC DNA]</scope>
    <source>
        <strain evidence="8 9">KU-00831-HH</strain>
    </source>
</reference>
<comment type="subcellular location">
    <subcellularLocation>
        <location evidence="1">Membrane</location>
        <topology evidence="1">Multi-pass membrane protein</topology>
    </subcellularLocation>
</comment>
<evidence type="ECO:0000256" key="4">
    <source>
        <dbReference type="ARBA" id="ARBA00022989"/>
    </source>
</evidence>
<dbReference type="Proteomes" id="UP001465153">
    <property type="component" value="Unassembled WGS sequence"/>
</dbReference>
<dbReference type="PANTHER" id="PTHR43840">
    <property type="entry name" value="MITOCHONDRIAL METAL TRANSPORTER 1-RELATED"/>
    <property type="match status" value="1"/>
</dbReference>
<organism evidence="8 9">
    <name type="scientific">Sessilibacter corallicola</name>
    <dbReference type="NCBI Taxonomy" id="2904075"/>
    <lineage>
        <taxon>Bacteria</taxon>
        <taxon>Pseudomonadati</taxon>
        <taxon>Pseudomonadota</taxon>
        <taxon>Gammaproteobacteria</taxon>
        <taxon>Cellvibrionales</taxon>
        <taxon>Cellvibrionaceae</taxon>
        <taxon>Sessilibacter</taxon>
    </lineage>
</organism>
<keyword evidence="2" id="KW-0813">Transport</keyword>
<feature type="transmembrane region" description="Helical" evidence="6">
    <location>
        <begin position="112"/>
        <end position="130"/>
    </location>
</feature>
<accession>A0ABQ0A686</accession>
<sequence length="296" mass="32779">MDELKVIKVSIFAALLYALVGIVSGVISSSGVILFDGVYSLLSVLLSTLSLVVLKLIASEKEDENFPFGKAHFEPLVIVVKSITLAAICTFSASEAFSVLISGGKDVAATPAIFYALFSTVGCAIVTVYIDRKNRDKQSSLLQAERDQWYGDTLLSAGVLVGFLAAFFFRGTQLDWMVPYADPAMVIVVCCFFLIFPIRSFWGAIREILHYKVCEESTQPIRGEVEKIADELDAEFKLRMVSQGPQLDIEVNILLEDRSFSIEEMDTIRSRIAKAAESINKNHWININLTGEKAWL</sequence>
<feature type="transmembrane region" description="Helical" evidence="6">
    <location>
        <begin position="12"/>
        <end position="33"/>
    </location>
</feature>
<feature type="transmembrane region" description="Helical" evidence="6">
    <location>
        <begin position="78"/>
        <end position="100"/>
    </location>
</feature>
<keyword evidence="3 6" id="KW-0812">Transmembrane</keyword>
<comment type="caution">
    <text evidence="8">The sequence shown here is derived from an EMBL/GenBank/DDBJ whole genome shotgun (WGS) entry which is preliminary data.</text>
</comment>
<dbReference type="InterPro" id="IPR027469">
    <property type="entry name" value="Cation_efflux_TMD_sf"/>
</dbReference>
<dbReference type="RefSeq" id="WP_233087873.1">
    <property type="nucleotide sequence ID" value="NZ_BAABWN010000002.1"/>
</dbReference>
<name>A0ABQ0A686_9GAMM</name>
<evidence type="ECO:0000256" key="5">
    <source>
        <dbReference type="ARBA" id="ARBA00023136"/>
    </source>
</evidence>
<protein>
    <submittedName>
        <fullName evidence="8">Cation diffusion facilitator family transporter</fullName>
    </submittedName>
</protein>
<keyword evidence="4 6" id="KW-1133">Transmembrane helix</keyword>
<dbReference type="SUPFAM" id="SSF161111">
    <property type="entry name" value="Cation efflux protein transmembrane domain-like"/>
    <property type="match status" value="1"/>
</dbReference>
<evidence type="ECO:0000256" key="3">
    <source>
        <dbReference type="ARBA" id="ARBA00022692"/>
    </source>
</evidence>